<dbReference type="GO" id="GO:0005976">
    <property type="term" value="P:polysaccharide metabolic process"/>
    <property type="evidence" value="ECO:0007669"/>
    <property type="project" value="TreeGrafter"/>
</dbReference>
<evidence type="ECO:0000259" key="3">
    <source>
        <dbReference type="Pfam" id="PF05448"/>
    </source>
</evidence>
<evidence type="ECO:0000313" key="4">
    <source>
        <dbReference type="EMBL" id="TQL56401.1"/>
    </source>
</evidence>
<feature type="domain" description="Acetyl xylan esterase" evidence="3">
    <location>
        <begin position="1"/>
        <end position="319"/>
    </location>
</feature>
<dbReference type="Pfam" id="PF05448">
    <property type="entry name" value="AXE1"/>
    <property type="match status" value="1"/>
</dbReference>
<dbReference type="SUPFAM" id="SSF53474">
    <property type="entry name" value="alpha/beta-Hydrolases"/>
    <property type="match status" value="1"/>
</dbReference>
<feature type="active site" description="Nucleophile" evidence="1">
    <location>
        <position position="188"/>
    </location>
</feature>
<organism evidence="4 5">
    <name type="scientific">Oryzihumus leptocrescens</name>
    <dbReference type="NCBI Taxonomy" id="297536"/>
    <lineage>
        <taxon>Bacteria</taxon>
        <taxon>Bacillati</taxon>
        <taxon>Actinomycetota</taxon>
        <taxon>Actinomycetes</taxon>
        <taxon>Micrococcales</taxon>
        <taxon>Intrasporangiaceae</taxon>
        <taxon>Oryzihumus</taxon>
    </lineage>
</organism>
<dbReference type="Gene3D" id="3.40.50.1820">
    <property type="entry name" value="alpha/beta hydrolase"/>
    <property type="match status" value="1"/>
</dbReference>
<feature type="binding site" evidence="2">
    <location>
        <position position="92"/>
    </location>
    <ligand>
        <name>substrate</name>
    </ligand>
</feature>
<sequence length="323" mass="35117">MPLFDLSLDQLHEYRPDRAEPGDFRSFWDTTLAEARSHPLDLTLTEHDLHLPLVEAQDLSFNGFGGQRVRGWLLRPRGLAGDLPAVVHYLGYGQGRGEPLDWLAWPAAGFATIVMDTRGQGARGGTAGATGDQAGSDSPHVEGFLTRGVLDPHDYYYRRVFTDAVRAVEVAHALDGVDRSRIAVHGSSQGGAISLAAAALADGVAAAMVDVPFLSHVARAIEVTDTRPYAELLGFVRTHRDRVAQALATISYFDGMTLAAHAHVPALFSVALMDPICPPSTVFAAYNHYAGPKEIDVFPYNEHEGGGTHQSARQVRWLRERFA</sequence>
<dbReference type="GO" id="GO:0052689">
    <property type="term" value="F:carboxylic ester hydrolase activity"/>
    <property type="evidence" value="ECO:0007669"/>
    <property type="project" value="TreeGrafter"/>
</dbReference>
<dbReference type="InterPro" id="IPR039069">
    <property type="entry name" value="CE7"/>
</dbReference>
<dbReference type="PANTHER" id="PTHR40111">
    <property type="entry name" value="CEPHALOSPORIN-C DEACETYLASE"/>
    <property type="match status" value="1"/>
</dbReference>
<dbReference type="AlphaFoldDB" id="A0A542Z7T1"/>
<dbReference type="EMBL" id="VFOQ01000003">
    <property type="protein sequence ID" value="TQL56401.1"/>
    <property type="molecule type" value="Genomic_DNA"/>
</dbReference>
<dbReference type="OrthoDB" id="9770528at2"/>
<name>A0A542Z7T1_9MICO</name>
<dbReference type="InterPro" id="IPR008391">
    <property type="entry name" value="AXE1_dom"/>
</dbReference>
<feature type="active site" description="Charge relay system" evidence="1">
    <location>
        <position position="274"/>
    </location>
</feature>
<keyword evidence="5" id="KW-1185">Reference proteome</keyword>
<accession>A0A542Z7T1</accession>
<dbReference type="PANTHER" id="PTHR40111:SF1">
    <property type="entry name" value="CEPHALOSPORIN-C DEACETYLASE"/>
    <property type="match status" value="1"/>
</dbReference>
<evidence type="ECO:0000256" key="2">
    <source>
        <dbReference type="PIRSR" id="PIRSR639069-2"/>
    </source>
</evidence>
<protein>
    <submittedName>
        <fullName evidence="4">Cephalosporin-C deacetylase</fullName>
    </submittedName>
</protein>
<reference evidence="4 5" key="1">
    <citation type="submission" date="2019-06" db="EMBL/GenBank/DDBJ databases">
        <title>Sequencing the genomes of 1000 actinobacteria strains.</title>
        <authorList>
            <person name="Klenk H.-P."/>
        </authorList>
    </citation>
    <scope>NUCLEOTIDE SEQUENCE [LARGE SCALE GENOMIC DNA]</scope>
    <source>
        <strain evidence="4 5">DSM 18082</strain>
    </source>
</reference>
<comment type="caution">
    <text evidence="4">The sequence shown here is derived from an EMBL/GenBank/DDBJ whole genome shotgun (WGS) entry which is preliminary data.</text>
</comment>
<dbReference type="InterPro" id="IPR029058">
    <property type="entry name" value="AB_hydrolase_fold"/>
</dbReference>
<dbReference type="Proteomes" id="UP000319514">
    <property type="component" value="Unassembled WGS sequence"/>
</dbReference>
<gene>
    <name evidence="4" type="ORF">FB474_4017</name>
</gene>
<proteinExistence type="predicted"/>
<evidence type="ECO:0000313" key="5">
    <source>
        <dbReference type="Proteomes" id="UP000319514"/>
    </source>
</evidence>
<dbReference type="RefSeq" id="WP_141790604.1">
    <property type="nucleotide sequence ID" value="NZ_BAAAKX010000008.1"/>
</dbReference>
<evidence type="ECO:0000256" key="1">
    <source>
        <dbReference type="PIRSR" id="PIRSR639069-1"/>
    </source>
</evidence>
<feature type="active site" description="Charge relay system" evidence="1">
    <location>
        <position position="303"/>
    </location>
</feature>